<reference evidence="7 8" key="1">
    <citation type="submission" date="2018-06" db="EMBL/GenBank/DDBJ databases">
        <authorList>
            <consortium name="Pathogen Informatics"/>
            <person name="Doyle S."/>
        </authorList>
    </citation>
    <scope>NUCLEOTIDE SEQUENCE [LARGE SCALE GENOMIC DNA]</scope>
    <source>
        <strain evidence="7 8">NCTC10376</strain>
    </source>
</reference>
<evidence type="ECO:0000256" key="3">
    <source>
        <dbReference type="ARBA" id="ARBA00023139"/>
    </source>
</evidence>
<gene>
    <name evidence="7" type="ORF">NCTC10376_00488</name>
</gene>
<dbReference type="InterPro" id="IPR018660">
    <property type="entry name" value="MliC"/>
</dbReference>
<dbReference type="InterPro" id="IPR036328">
    <property type="entry name" value="MliC_sf"/>
</dbReference>
<evidence type="ECO:0000259" key="6">
    <source>
        <dbReference type="Pfam" id="PF09864"/>
    </source>
</evidence>
<name>A0A379F509_PROVU</name>
<evidence type="ECO:0000313" key="8">
    <source>
        <dbReference type="Proteomes" id="UP000254331"/>
    </source>
</evidence>
<proteinExistence type="predicted"/>
<dbReference type="RefSeq" id="WP_036937967.1">
    <property type="nucleotide sequence ID" value="NZ_CABMNT010000001.1"/>
</dbReference>
<feature type="signal peptide" evidence="5">
    <location>
        <begin position="1"/>
        <end position="23"/>
    </location>
</feature>
<dbReference type="Pfam" id="PF09864">
    <property type="entry name" value="MliC"/>
    <property type="match status" value="1"/>
</dbReference>
<evidence type="ECO:0000256" key="2">
    <source>
        <dbReference type="ARBA" id="ARBA00023136"/>
    </source>
</evidence>
<evidence type="ECO:0000313" key="7">
    <source>
        <dbReference type="EMBL" id="SUC14676.1"/>
    </source>
</evidence>
<sequence length="110" mass="11980">MNKLFSISAIALVSSLITAPALAAKTDTYNCEGQKIRVSFPNEQLAVMYYSDEIIVLKEAVAASGARYVGENFQIWGKGKDEFNLATISEDDAVNGRVAEDKGRTCELVK</sequence>
<evidence type="ECO:0000256" key="1">
    <source>
        <dbReference type="ARBA" id="ARBA00022729"/>
    </source>
</evidence>
<dbReference type="EMBL" id="UGTW01000001">
    <property type="protein sequence ID" value="SUC14676.1"/>
    <property type="molecule type" value="Genomic_DNA"/>
</dbReference>
<keyword evidence="1 5" id="KW-0732">Signal</keyword>
<accession>A0A379F509</accession>
<protein>
    <submittedName>
        <fullName evidence="7">Lysozyme inhibitor</fullName>
    </submittedName>
</protein>
<dbReference type="Proteomes" id="UP000254331">
    <property type="component" value="Unassembled WGS sequence"/>
</dbReference>
<dbReference type="OrthoDB" id="26727at2"/>
<organism evidence="7 8">
    <name type="scientific">Proteus vulgaris</name>
    <dbReference type="NCBI Taxonomy" id="585"/>
    <lineage>
        <taxon>Bacteria</taxon>
        <taxon>Pseudomonadati</taxon>
        <taxon>Pseudomonadota</taxon>
        <taxon>Gammaproteobacteria</taxon>
        <taxon>Enterobacterales</taxon>
        <taxon>Morganellaceae</taxon>
        <taxon>Proteus</taxon>
    </lineage>
</organism>
<keyword evidence="3" id="KW-0564">Palmitate</keyword>
<keyword evidence="4" id="KW-0449">Lipoprotein</keyword>
<keyword evidence="2" id="KW-0472">Membrane</keyword>
<feature type="chain" id="PRO_5017078687" evidence="5">
    <location>
        <begin position="24"/>
        <end position="110"/>
    </location>
</feature>
<dbReference type="AlphaFoldDB" id="A0A379F509"/>
<evidence type="ECO:0000256" key="4">
    <source>
        <dbReference type="ARBA" id="ARBA00023288"/>
    </source>
</evidence>
<dbReference type="GeneID" id="93394830"/>
<feature type="domain" description="C-type lysozyme inhibitor" evidence="6">
    <location>
        <begin position="29"/>
        <end position="81"/>
    </location>
</feature>
<dbReference type="SUPFAM" id="SSF141488">
    <property type="entry name" value="YdhA-like"/>
    <property type="match status" value="1"/>
</dbReference>
<dbReference type="Gene3D" id="2.40.128.200">
    <property type="match status" value="1"/>
</dbReference>
<evidence type="ECO:0000256" key="5">
    <source>
        <dbReference type="SAM" id="SignalP"/>
    </source>
</evidence>